<dbReference type="PROSITE" id="PS00107">
    <property type="entry name" value="PROTEIN_KINASE_ATP"/>
    <property type="match status" value="1"/>
</dbReference>
<dbReference type="Gene3D" id="3.30.200.20">
    <property type="entry name" value="Phosphorylase Kinase, domain 1"/>
    <property type="match status" value="1"/>
</dbReference>
<dbReference type="EMBL" id="MBFU01000327">
    <property type="protein sequence ID" value="PWA00573.1"/>
    <property type="molecule type" value="Genomic_DNA"/>
</dbReference>
<protein>
    <recommendedName>
        <fullName evidence="5">Protein kinase domain-containing protein</fullName>
    </recommendedName>
</protein>
<evidence type="ECO:0000313" key="7">
    <source>
        <dbReference type="Proteomes" id="UP000245591"/>
    </source>
</evidence>
<comment type="caution">
    <text evidence="6">The sequence shown here is derived from an EMBL/GenBank/DDBJ whole genome shotgun (WGS) entry which is preliminary data.</text>
</comment>
<reference evidence="6 7" key="1">
    <citation type="journal article" date="2018" name="MBio">
        <title>Comparative Genomics Reveals the Core Gene Toolbox for the Fungus-Insect Symbiosis.</title>
        <authorList>
            <person name="Wang Y."/>
            <person name="Stata M."/>
            <person name="Wang W."/>
            <person name="Stajich J.E."/>
            <person name="White M.M."/>
            <person name="Moncalvo J.M."/>
        </authorList>
    </citation>
    <scope>NUCLEOTIDE SEQUENCE [LARGE SCALE GENOMIC DNA]</scope>
    <source>
        <strain evidence="6 7">AUS-126-30</strain>
    </source>
</reference>
<dbReference type="Gene3D" id="1.10.510.10">
    <property type="entry name" value="Transferase(Phosphotransferase) domain 1"/>
    <property type="match status" value="2"/>
</dbReference>
<proteinExistence type="predicted"/>
<keyword evidence="1 3" id="KW-0547">Nucleotide-binding</keyword>
<dbReference type="GO" id="GO:0005737">
    <property type="term" value="C:cytoplasm"/>
    <property type="evidence" value="ECO:0007669"/>
    <property type="project" value="TreeGrafter"/>
</dbReference>
<dbReference type="PANTHER" id="PTHR24346">
    <property type="entry name" value="MAP/MICROTUBULE AFFINITY-REGULATING KINASE"/>
    <property type="match status" value="1"/>
</dbReference>
<evidence type="ECO:0000256" key="1">
    <source>
        <dbReference type="ARBA" id="ARBA00022741"/>
    </source>
</evidence>
<dbReference type="AlphaFoldDB" id="A0A2U1J6I3"/>
<feature type="compositionally biased region" description="Low complexity" evidence="4">
    <location>
        <begin position="426"/>
        <end position="447"/>
    </location>
</feature>
<evidence type="ECO:0000259" key="5">
    <source>
        <dbReference type="PROSITE" id="PS50011"/>
    </source>
</evidence>
<dbReference type="GO" id="GO:0004674">
    <property type="term" value="F:protein serine/threonine kinase activity"/>
    <property type="evidence" value="ECO:0007669"/>
    <property type="project" value="TreeGrafter"/>
</dbReference>
<feature type="domain" description="Protein kinase" evidence="5">
    <location>
        <begin position="119"/>
        <end position="750"/>
    </location>
</feature>
<dbReference type="GO" id="GO:0005524">
    <property type="term" value="F:ATP binding"/>
    <property type="evidence" value="ECO:0007669"/>
    <property type="project" value="UniProtKB-UniRule"/>
</dbReference>
<accession>A0A2U1J6I3</accession>
<evidence type="ECO:0000313" key="6">
    <source>
        <dbReference type="EMBL" id="PWA00573.1"/>
    </source>
</evidence>
<evidence type="ECO:0000256" key="2">
    <source>
        <dbReference type="ARBA" id="ARBA00022840"/>
    </source>
</evidence>
<dbReference type="GO" id="GO:0035556">
    <property type="term" value="P:intracellular signal transduction"/>
    <property type="evidence" value="ECO:0007669"/>
    <property type="project" value="TreeGrafter"/>
</dbReference>
<dbReference type="SMART" id="SM00220">
    <property type="entry name" value="S_TKc"/>
    <property type="match status" value="1"/>
</dbReference>
<organism evidence="6 7">
    <name type="scientific">Smittium angustum</name>
    <dbReference type="NCBI Taxonomy" id="133377"/>
    <lineage>
        <taxon>Eukaryota</taxon>
        <taxon>Fungi</taxon>
        <taxon>Fungi incertae sedis</taxon>
        <taxon>Zoopagomycota</taxon>
        <taxon>Kickxellomycotina</taxon>
        <taxon>Harpellomycetes</taxon>
        <taxon>Harpellales</taxon>
        <taxon>Legeriomycetaceae</taxon>
        <taxon>Smittium</taxon>
    </lineage>
</organism>
<feature type="region of interest" description="Disordered" evidence="4">
    <location>
        <begin position="425"/>
        <end position="459"/>
    </location>
</feature>
<dbReference type="SUPFAM" id="SSF56112">
    <property type="entry name" value="Protein kinase-like (PK-like)"/>
    <property type="match status" value="2"/>
</dbReference>
<feature type="region of interest" description="Disordered" evidence="4">
    <location>
        <begin position="1"/>
        <end position="23"/>
    </location>
</feature>
<dbReference type="Proteomes" id="UP000245591">
    <property type="component" value="Unassembled WGS sequence"/>
</dbReference>
<keyword evidence="7" id="KW-1185">Reference proteome</keyword>
<dbReference type="PROSITE" id="PS50011">
    <property type="entry name" value="PROTEIN_KINASE_DOM"/>
    <property type="match status" value="1"/>
</dbReference>
<name>A0A2U1J6I3_SMIAN</name>
<feature type="binding site" evidence="3">
    <location>
        <position position="148"/>
    </location>
    <ligand>
        <name>ATP</name>
        <dbReference type="ChEBI" id="CHEBI:30616"/>
    </ligand>
</feature>
<evidence type="ECO:0000256" key="3">
    <source>
        <dbReference type="PROSITE-ProRule" id="PRU10141"/>
    </source>
</evidence>
<dbReference type="InterPro" id="IPR017441">
    <property type="entry name" value="Protein_kinase_ATP_BS"/>
</dbReference>
<evidence type="ECO:0000256" key="4">
    <source>
        <dbReference type="SAM" id="MobiDB-lite"/>
    </source>
</evidence>
<feature type="region of interest" description="Disordered" evidence="4">
    <location>
        <begin position="36"/>
        <end position="60"/>
    </location>
</feature>
<dbReference type="InterPro" id="IPR008271">
    <property type="entry name" value="Ser/Thr_kinase_AS"/>
</dbReference>
<dbReference type="InterPro" id="IPR011009">
    <property type="entry name" value="Kinase-like_dom_sf"/>
</dbReference>
<dbReference type="Pfam" id="PF00069">
    <property type="entry name" value="Pkinase"/>
    <property type="match status" value="2"/>
</dbReference>
<keyword evidence="2 3" id="KW-0067">ATP-binding</keyword>
<dbReference type="PANTHER" id="PTHR24346:SF30">
    <property type="entry name" value="MATERNAL EMBRYONIC LEUCINE ZIPPER KINASE"/>
    <property type="match status" value="1"/>
</dbReference>
<gene>
    <name evidence="6" type="ORF">BB558_003378</name>
</gene>
<dbReference type="InterPro" id="IPR000719">
    <property type="entry name" value="Prot_kinase_dom"/>
</dbReference>
<sequence length="816" mass="92584">MISNKNQPSDLTTNSSNAKEVNQNFKRSLLKSLSFKKNTDSGLPESKNKVQNSRYKRTETDENIVPSNSMLKTPQGSAIFNSESMDSTNKYLTRKPLAKFIYTVQITYDESRKKKVNQYLLEKTLGNGVHGVVKLAQNCETGELVAIKVIEKLPNLMARLRSFKNNYDPRFRKYDVENLQRAKKEISILQKCNHPNVIALKEVIDDFRAKRLFIVMEYAELGEVKWQAQNGIPILKPEEIYKIFTGLVLGLEHLHNLGIIHRDIKPANLLVTKNWQVKIIDFGISFLGNSNYKDILKAHNKLQLNIYSEKDDLKHLPLEFSKLGIKNEKLPDFDRFDKKQVYQNENQKFTKNNTEKKEQEDFNHKSSVDIINDIISKNLENKETPISNYGKKVFDFSDSDSDYCDSISGVITDNEMDLSDTDEFISSGSSISSTSNSFSDKISNSKSSRQRDFYKGNSNTDGLVLDENFSFGDSKKAETNKPKNQKDSNGDCEKIANGELFDSFSNENEKIQKQSFGPIDKSKGTINGIFGCLEEPDDIQELARTVGTPAFFAPELCCSIDELDRLMKVGLVDYDPLNLLYSDANRIQKEYGNNKKSIELNDLNPEKCGSGKASEIDDGPSLKKDAGNSLVSIKEKCDDFILKSGSEFGSQKCSNSRLVHITPKIDIWAAGVTLYSMAFGSLPFTASNEFELFNIIPRKIPEIPPVSYKGNMEAEENSVSENLKDLLERLLDKNYLSRIDINEIKLHPYFNRNMSDVTLLYEKPIEKQFVNSIEPQKLGKKSLTHHSDIGTEKNVFRRTLNSIKSAANSLFSKQKR</sequence>
<dbReference type="PROSITE" id="PS00108">
    <property type="entry name" value="PROTEIN_KINASE_ST"/>
    <property type="match status" value="1"/>
</dbReference>